<reference evidence="2 3" key="1">
    <citation type="submission" date="2019-04" db="EMBL/GenBank/DDBJ databases">
        <authorList>
            <person name="Potts E."/>
            <person name="Thurgood T.L."/>
            <person name="Sharma R."/>
            <person name="Urrea L."/>
            <person name="Arens D.K."/>
            <person name="Kruger J.L."/>
            <person name="Thompson D.W."/>
            <person name="Grose J.H."/>
        </authorList>
    </citation>
    <scope>NUCLEOTIDE SEQUENCE [LARGE SCALE GENOMIC DNA]</scope>
</reference>
<dbReference type="Pfam" id="PF23836">
    <property type="entry name" value="DUF7206"/>
    <property type="match status" value="1"/>
</dbReference>
<accession>A0A5B9NJV9</accession>
<feature type="region of interest" description="Disordered" evidence="1">
    <location>
        <begin position="62"/>
        <end position="91"/>
    </location>
</feature>
<organism evidence="2 3">
    <name type="scientific">Klebsiella phage vB_KpnM_Potts1</name>
    <dbReference type="NCBI Taxonomy" id="2591366"/>
    <lineage>
        <taxon>Viruses</taxon>
        <taxon>Duplodnaviria</taxon>
        <taxon>Heunggongvirae</taxon>
        <taxon>Uroviricota</taxon>
        <taxon>Caudoviricetes</taxon>
        <taxon>Marfavirus</taxon>
        <taxon>Marfavirus F48</taxon>
    </lineage>
</organism>
<evidence type="ECO:0000256" key="1">
    <source>
        <dbReference type="SAM" id="MobiDB-lite"/>
    </source>
</evidence>
<protein>
    <submittedName>
        <fullName evidence="2">Uncharacterized protein</fullName>
    </submittedName>
</protein>
<name>A0A5B9NJV9_9CAUD</name>
<evidence type="ECO:0000313" key="2">
    <source>
        <dbReference type="EMBL" id="QEG12726.1"/>
    </source>
</evidence>
<dbReference type="Proteomes" id="UP000323544">
    <property type="component" value="Segment"/>
</dbReference>
<evidence type="ECO:0000313" key="3">
    <source>
        <dbReference type="Proteomes" id="UP000323544"/>
    </source>
</evidence>
<gene>
    <name evidence="2" type="ORF">POTTS_116</name>
</gene>
<feature type="region of interest" description="Disordered" evidence="1">
    <location>
        <begin position="113"/>
        <end position="132"/>
    </location>
</feature>
<dbReference type="InterPro" id="IPR055630">
    <property type="entry name" value="DUF7206"/>
</dbReference>
<sequence>MINWLKNLFAPRPVPEKMSFIKEEREYVYVGDGMMEEVIKDPRTPLQKALDEATIANAARLQKMQEDSERARKRNRNNMVPLSGSSSSSNYTSHYVDSTPMIAATAATVYAGSSYDSGSSYSSCDSGSVSCD</sequence>
<dbReference type="EMBL" id="MN013081">
    <property type="protein sequence ID" value="QEG12726.1"/>
    <property type="molecule type" value="Genomic_DNA"/>
</dbReference>
<proteinExistence type="predicted"/>